<feature type="binding site" evidence="15">
    <location>
        <begin position="48"/>
        <end position="49"/>
    </location>
    <ligand>
        <name>NAD(+)</name>
        <dbReference type="ChEBI" id="CHEBI:57540"/>
    </ligand>
</feature>
<feature type="domain" description="Sirohaem synthase dimerisation" evidence="19">
    <location>
        <begin position="176"/>
        <end position="233"/>
    </location>
</feature>
<proteinExistence type="inferred from homology"/>
<dbReference type="GO" id="GO:0019354">
    <property type="term" value="P:siroheme biosynthetic process"/>
    <property type="evidence" value="ECO:0007669"/>
    <property type="project" value="UniProtKB-UniRule"/>
</dbReference>
<evidence type="ECO:0000256" key="14">
    <source>
        <dbReference type="ARBA" id="ARBA00060548"/>
    </source>
</evidence>
<dbReference type="InterPro" id="IPR019478">
    <property type="entry name" value="Sirohaem_synthase_dimer_dom"/>
</dbReference>
<feature type="binding site" evidence="15">
    <location>
        <begin position="326"/>
        <end position="328"/>
    </location>
    <ligand>
        <name>S-adenosyl-L-methionine</name>
        <dbReference type="ChEBI" id="CHEBI:59789"/>
    </ligand>
</feature>
<dbReference type="PIRSF" id="PIRSF036426">
    <property type="entry name" value="Sirohaem_synth"/>
    <property type="match status" value="1"/>
</dbReference>
<dbReference type="GO" id="GO:0004851">
    <property type="term" value="F:uroporphyrin-III C-methyltransferase activity"/>
    <property type="evidence" value="ECO:0007669"/>
    <property type="project" value="UniProtKB-UniRule"/>
</dbReference>
<dbReference type="GO" id="GO:0051266">
    <property type="term" value="F:sirohydrochlorin ferrochelatase activity"/>
    <property type="evidence" value="ECO:0007669"/>
    <property type="project" value="UniProtKB-EC"/>
</dbReference>
<comment type="catalytic activity">
    <reaction evidence="15">
        <text>siroheme + 2 H(+) = sirohydrochlorin + Fe(2+)</text>
        <dbReference type="Rhea" id="RHEA:24360"/>
        <dbReference type="ChEBI" id="CHEBI:15378"/>
        <dbReference type="ChEBI" id="CHEBI:29033"/>
        <dbReference type="ChEBI" id="CHEBI:58351"/>
        <dbReference type="ChEBI" id="CHEBI:60052"/>
        <dbReference type="EC" id="4.99.1.4"/>
    </reaction>
</comment>
<keyword evidence="15" id="KW-0597">Phosphoprotein</keyword>
<dbReference type="GO" id="GO:0051287">
    <property type="term" value="F:NAD binding"/>
    <property type="evidence" value="ECO:0007669"/>
    <property type="project" value="InterPro"/>
</dbReference>
<comment type="caution">
    <text evidence="21">The sequence shown here is derived from an EMBL/GenBank/DDBJ whole genome shotgun (WGS) entry which is preliminary data.</text>
</comment>
<dbReference type="NCBIfam" id="TIGR01470">
    <property type="entry name" value="cysG_Nterm"/>
    <property type="match status" value="1"/>
</dbReference>
<dbReference type="Gene3D" id="3.40.1010.10">
    <property type="entry name" value="Cobalt-precorrin-4 Transmethylase, Domain 1"/>
    <property type="match status" value="1"/>
</dbReference>
<evidence type="ECO:0000259" key="19">
    <source>
        <dbReference type="Pfam" id="PF10414"/>
    </source>
</evidence>
<evidence type="ECO:0000256" key="8">
    <source>
        <dbReference type="ARBA" id="ARBA00023027"/>
    </source>
</evidence>
<dbReference type="SUPFAM" id="SSF53790">
    <property type="entry name" value="Tetrapyrrole methylase"/>
    <property type="match status" value="1"/>
</dbReference>
<comment type="pathway">
    <text evidence="15">Porphyrin-containing compound metabolism; siroheme biosynthesis; siroheme from sirohydrochlorin: step 1/1.</text>
</comment>
<dbReference type="Pfam" id="PF10414">
    <property type="entry name" value="CysG_dimeriser"/>
    <property type="match status" value="1"/>
</dbReference>
<dbReference type="UniPathway" id="UPA00148">
    <property type="reaction ID" value="UER00211"/>
</dbReference>
<dbReference type="CDD" id="cd11642">
    <property type="entry name" value="SUMT"/>
    <property type="match status" value="1"/>
</dbReference>
<evidence type="ECO:0000256" key="7">
    <source>
        <dbReference type="ARBA" id="ARBA00023002"/>
    </source>
</evidence>
<dbReference type="SUPFAM" id="SSF51735">
    <property type="entry name" value="NAD(P)-binding Rossmann-fold domains"/>
    <property type="match status" value="1"/>
</dbReference>
<evidence type="ECO:0000313" key="21">
    <source>
        <dbReference type="EMBL" id="PZQ09797.1"/>
    </source>
</evidence>
<feature type="active site" description="Proton acceptor" evidence="15 16">
    <location>
        <position position="273"/>
    </location>
</feature>
<dbReference type="Gene3D" id="3.30.160.110">
    <property type="entry name" value="Siroheme synthase, domain 2"/>
    <property type="match status" value="1"/>
</dbReference>
<evidence type="ECO:0000256" key="3">
    <source>
        <dbReference type="ARBA" id="ARBA00022573"/>
    </source>
</evidence>
<dbReference type="NCBIfam" id="NF004790">
    <property type="entry name" value="PRK06136.1"/>
    <property type="match status" value="1"/>
</dbReference>
<feature type="active site" description="Proton donor" evidence="15 16">
    <location>
        <position position="295"/>
    </location>
</feature>
<comment type="pathway">
    <text evidence="14 15">Cofactor biosynthesis; adenosylcobalamin biosynthesis; precorrin-2 from uroporphyrinogen III: step 1/1.</text>
</comment>
<dbReference type="InterPro" id="IPR014776">
    <property type="entry name" value="4pyrrole_Mease_sub2"/>
</dbReference>
<dbReference type="PANTHER" id="PTHR45790">
    <property type="entry name" value="SIROHEME SYNTHASE-RELATED"/>
    <property type="match status" value="1"/>
</dbReference>
<dbReference type="Gene3D" id="3.30.950.10">
    <property type="entry name" value="Methyltransferase, Cobalt-precorrin-4 Transmethylase, Domain 2"/>
    <property type="match status" value="1"/>
</dbReference>
<feature type="binding site" evidence="15">
    <location>
        <begin position="69"/>
        <end position="70"/>
    </location>
    <ligand>
        <name>NAD(+)</name>
        <dbReference type="ChEBI" id="CHEBI:57540"/>
    </ligand>
</feature>
<dbReference type="Proteomes" id="UP000249046">
    <property type="component" value="Unassembled WGS sequence"/>
</dbReference>
<comment type="pathway">
    <text evidence="15">Cofactor biosynthesis; adenosylcobalamin biosynthesis; sirohydrochlorin from precorrin-2: step 1/1.</text>
</comment>
<comment type="pathway">
    <text evidence="12 15">Porphyrin-containing compound metabolism; siroheme biosynthesis; precorrin-2 from uroporphyrinogen III: step 1/1.</text>
</comment>
<dbReference type="InterPro" id="IPR003043">
    <property type="entry name" value="Uropor_MeTrfase_CS"/>
</dbReference>
<feature type="binding site" evidence="15">
    <location>
        <position position="408"/>
    </location>
    <ligand>
        <name>S-adenosyl-L-methionine</name>
        <dbReference type="ChEBI" id="CHEBI:59789"/>
    </ligand>
</feature>
<keyword evidence="7 15" id="KW-0560">Oxidoreductase</keyword>
<evidence type="ECO:0000256" key="16">
    <source>
        <dbReference type="PIRSR" id="PIRSR036426-1"/>
    </source>
</evidence>
<feature type="binding site" evidence="15">
    <location>
        <position position="437"/>
    </location>
    <ligand>
        <name>S-adenosyl-L-methionine</name>
        <dbReference type="ChEBI" id="CHEBI:59789"/>
    </ligand>
</feature>
<name>A0A2W5LR83_9GAMM</name>
<gene>
    <name evidence="21" type="primary">cobA</name>
    <name evidence="15" type="synonym">cysG</name>
    <name evidence="21" type="ORF">DI564_17125</name>
</gene>
<dbReference type="InterPro" id="IPR050161">
    <property type="entry name" value="Siro_Cobalamin_biosynth"/>
</dbReference>
<evidence type="ECO:0000256" key="9">
    <source>
        <dbReference type="ARBA" id="ARBA00023239"/>
    </source>
</evidence>
<dbReference type="GO" id="GO:0043115">
    <property type="term" value="F:precorrin-2 dehydrogenase activity"/>
    <property type="evidence" value="ECO:0007669"/>
    <property type="project" value="UniProtKB-UniRule"/>
</dbReference>
<dbReference type="PROSITE" id="PS00839">
    <property type="entry name" value="SUMT_1"/>
    <property type="match status" value="1"/>
</dbReference>
<dbReference type="InterPro" id="IPR028281">
    <property type="entry name" value="Sirohaem_synthase_central"/>
</dbReference>
<keyword evidence="9 15" id="KW-0456">Lyase</keyword>
<dbReference type="NCBIfam" id="TIGR01469">
    <property type="entry name" value="cobA_cysG_Cterm"/>
    <property type="match status" value="1"/>
</dbReference>
<keyword evidence="10 15" id="KW-0627">Porphyrin biosynthesis</keyword>
<evidence type="ECO:0000256" key="17">
    <source>
        <dbReference type="RuleBase" id="RU003960"/>
    </source>
</evidence>
<dbReference type="GO" id="GO:0032259">
    <property type="term" value="P:methylation"/>
    <property type="evidence" value="ECO:0007669"/>
    <property type="project" value="UniProtKB-KW"/>
</dbReference>
<dbReference type="Gene3D" id="3.40.50.720">
    <property type="entry name" value="NAD(P)-binding Rossmann-like Domain"/>
    <property type="match status" value="1"/>
</dbReference>
<feature type="region of interest" description="Precorrin-2 dehydrogenase / sirohydrochlorin ferrochelatase" evidence="15">
    <location>
        <begin position="1"/>
        <end position="229"/>
    </location>
</feature>
<feature type="modified residue" description="Phosphoserine" evidence="15">
    <location>
        <position position="154"/>
    </location>
</feature>
<comment type="catalytic activity">
    <reaction evidence="13 15">
        <text>precorrin-2 + NAD(+) = sirohydrochlorin + NADH + 2 H(+)</text>
        <dbReference type="Rhea" id="RHEA:15613"/>
        <dbReference type="ChEBI" id="CHEBI:15378"/>
        <dbReference type="ChEBI" id="CHEBI:57540"/>
        <dbReference type="ChEBI" id="CHEBI:57945"/>
        <dbReference type="ChEBI" id="CHEBI:58351"/>
        <dbReference type="ChEBI" id="CHEBI:58827"/>
        <dbReference type="EC" id="1.3.1.76"/>
    </reaction>
</comment>
<evidence type="ECO:0000256" key="1">
    <source>
        <dbReference type="ARBA" id="ARBA00005010"/>
    </source>
</evidence>
<dbReference type="FunFam" id="3.30.950.10:FF:000001">
    <property type="entry name" value="Siroheme synthase"/>
    <property type="match status" value="1"/>
</dbReference>
<protein>
    <recommendedName>
        <fullName evidence="15">Siroheme synthase</fullName>
    </recommendedName>
    <domain>
        <recommendedName>
            <fullName evidence="15">Uroporphyrinogen-III C-methyltransferase</fullName>
            <shortName evidence="15">Urogen III methylase</shortName>
            <ecNumber evidence="15">2.1.1.107</ecNumber>
        </recommendedName>
        <alternativeName>
            <fullName evidence="15">SUMT</fullName>
        </alternativeName>
        <alternativeName>
            <fullName evidence="15">Uroporphyrinogen III methylase</fullName>
            <shortName evidence="15">UROM</shortName>
        </alternativeName>
    </domain>
    <domain>
        <recommendedName>
            <fullName evidence="15">Precorrin-2 dehydrogenase</fullName>
            <ecNumber evidence="15">1.3.1.76</ecNumber>
        </recommendedName>
    </domain>
    <domain>
        <recommendedName>
            <fullName evidence="15">Sirohydrochlorin ferrochelatase</fullName>
            <ecNumber evidence="15">4.99.1.4</ecNumber>
        </recommendedName>
    </domain>
</protein>
<dbReference type="InterPro" id="IPR000878">
    <property type="entry name" value="4pyrrol_Mease"/>
</dbReference>
<dbReference type="InterPro" id="IPR037115">
    <property type="entry name" value="Sirohaem_synt_dimer_dom_sf"/>
</dbReference>
<dbReference type="UniPathway" id="UPA00262">
    <property type="reaction ID" value="UER00211"/>
</dbReference>
<feature type="binding site" evidence="15">
    <location>
        <position position="331"/>
    </location>
    <ligand>
        <name>S-adenosyl-L-methionine</name>
        <dbReference type="ChEBI" id="CHEBI:59789"/>
    </ligand>
</feature>
<dbReference type="EMBL" id="QFPO01000024">
    <property type="protein sequence ID" value="PZQ09797.1"/>
    <property type="molecule type" value="Genomic_DNA"/>
</dbReference>
<dbReference type="PANTHER" id="PTHR45790:SF1">
    <property type="entry name" value="SIROHEME SYNTHASE"/>
    <property type="match status" value="1"/>
</dbReference>
<feature type="region of interest" description="Uroporphyrinogen-III C-methyltransferase" evidence="15">
    <location>
        <begin position="241"/>
        <end position="533"/>
    </location>
</feature>
<evidence type="ECO:0000256" key="15">
    <source>
        <dbReference type="HAMAP-Rule" id="MF_01646"/>
    </source>
</evidence>
<evidence type="ECO:0000313" key="22">
    <source>
        <dbReference type="Proteomes" id="UP000249046"/>
    </source>
</evidence>
<dbReference type="InterPro" id="IPR006366">
    <property type="entry name" value="CobA/CysG_C"/>
</dbReference>
<sequence>MAGPRDHFRAARTVVKVIAVNHAAAPPLLYPLFADLVGRAVLVVGGGAVAARKVDALIGTGATIRIGAPQLTPALAERVARHALDHLPGRFDPAWLDAVWLVIAATDDAPLNAEIAAAATQRRVFVNVVDDAERSSFQVPAVVDRAPLRIAISSGGGAPMLATLLRERIERLLDPAWGALAALLTRRRAAIRDRHQALGARRGVYRRLLDGDLLALLRAGRVDEAEAALDRAIAAPDAAAGRVALVGAGPGDPGLLTLRALRVLNEADVIVHDRLVAPAVLDLARRDAERIDVGKQGGGHAVAQTRIHQILLEHARAGRRVVRLKGGDPFVFGRGGEELQFLRAHAIAYEVVPGITAALACAAYAGIPLTHRDHAQSLRLLTAHCKDSLDTLDWPALAAERQTLALYMAGLELDTLRERLIAHGRDPRTPFALIENGSRPEQRVICGELTDLPALARRHALRSPSLLILGEVAALAPSLAWYGRPVLDERSRREVVPDTPAVAASAAVGRVLETDAAGLRIAAHPQPPFVAAA</sequence>
<keyword evidence="5 15" id="KW-0808">Transferase</keyword>
<evidence type="ECO:0000256" key="12">
    <source>
        <dbReference type="ARBA" id="ARBA00025705"/>
    </source>
</evidence>
<evidence type="ECO:0000256" key="11">
    <source>
        <dbReference type="ARBA" id="ARBA00023268"/>
    </source>
</evidence>
<evidence type="ECO:0000256" key="6">
    <source>
        <dbReference type="ARBA" id="ARBA00022691"/>
    </source>
</evidence>
<accession>A0A2W5LR83</accession>
<dbReference type="Pfam" id="PF14824">
    <property type="entry name" value="Sirohm_synth_M"/>
    <property type="match status" value="1"/>
</dbReference>
<dbReference type="EC" id="2.1.1.107" evidence="15"/>
<keyword evidence="8 15" id="KW-0520">NAD</keyword>
<keyword evidence="4 15" id="KW-0489">Methyltransferase</keyword>
<dbReference type="InterPro" id="IPR036291">
    <property type="entry name" value="NAD(P)-bd_dom_sf"/>
</dbReference>
<feature type="domain" description="Tetrapyrrole methylase" evidence="18">
    <location>
        <begin position="243"/>
        <end position="452"/>
    </location>
</feature>
<dbReference type="NCBIfam" id="NF007922">
    <property type="entry name" value="PRK10637.1"/>
    <property type="match status" value="1"/>
</dbReference>
<comment type="function">
    <text evidence="15">Multifunctional enzyme that catalyzes the SAM-dependent methylations of uroporphyrinogen III at position C-2 and C-7 to form precorrin-2 via precorrin-1. Then it catalyzes the NAD-dependent ring dehydrogenation of precorrin-2 to yield sirohydrochlorin. Finally, it catalyzes the ferrochelation of sirohydrochlorin to yield siroheme.</text>
</comment>
<dbReference type="AlphaFoldDB" id="A0A2W5LR83"/>
<evidence type="ECO:0000256" key="13">
    <source>
        <dbReference type="ARBA" id="ARBA00047561"/>
    </source>
</evidence>
<dbReference type="InterPro" id="IPR006367">
    <property type="entry name" value="Sirohaem_synthase_N"/>
</dbReference>
<dbReference type="FunFam" id="3.40.1010.10:FF:000001">
    <property type="entry name" value="Siroheme synthase"/>
    <property type="match status" value="1"/>
</dbReference>
<keyword evidence="3 15" id="KW-0169">Cobalamin biosynthesis</keyword>
<keyword evidence="11 15" id="KW-0511">Multifunctional enzyme</keyword>
<comment type="catalytic activity">
    <reaction evidence="15">
        <text>uroporphyrinogen III + 2 S-adenosyl-L-methionine = precorrin-2 + 2 S-adenosyl-L-homocysteine + H(+)</text>
        <dbReference type="Rhea" id="RHEA:32459"/>
        <dbReference type="ChEBI" id="CHEBI:15378"/>
        <dbReference type="ChEBI" id="CHEBI:57308"/>
        <dbReference type="ChEBI" id="CHEBI:57856"/>
        <dbReference type="ChEBI" id="CHEBI:58827"/>
        <dbReference type="ChEBI" id="CHEBI:59789"/>
        <dbReference type="EC" id="2.1.1.107"/>
    </reaction>
</comment>
<evidence type="ECO:0000259" key="20">
    <source>
        <dbReference type="Pfam" id="PF14824"/>
    </source>
</evidence>
<dbReference type="GO" id="GO:0009236">
    <property type="term" value="P:cobalamin biosynthetic process"/>
    <property type="evidence" value="ECO:0007669"/>
    <property type="project" value="UniProtKB-UniRule"/>
</dbReference>
<dbReference type="Pfam" id="PF13241">
    <property type="entry name" value="NAD_binding_7"/>
    <property type="match status" value="1"/>
</dbReference>
<feature type="binding site" evidence="15">
    <location>
        <position position="250"/>
    </location>
    <ligand>
        <name>S-adenosyl-L-methionine</name>
        <dbReference type="ChEBI" id="CHEBI:59789"/>
    </ligand>
</feature>
<organism evidence="21 22">
    <name type="scientific">Rhodanobacter denitrificans</name>
    <dbReference type="NCBI Taxonomy" id="666685"/>
    <lineage>
        <taxon>Bacteria</taxon>
        <taxon>Pseudomonadati</taxon>
        <taxon>Pseudomonadota</taxon>
        <taxon>Gammaproteobacteria</taxon>
        <taxon>Lysobacterales</taxon>
        <taxon>Rhodanobacteraceae</taxon>
        <taxon>Rhodanobacter</taxon>
    </lineage>
</organism>
<feature type="binding site" evidence="15">
    <location>
        <begin position="356"/>
        <end position="357"/>
    </location>
    <ligand>
        <name>S-adenosyl-L-methionine</name>
        <dbReference type="ChEBI" id="CHEBI:59789"/>
    </ligand>
</feature>
<dbReference type="HAMAP" id="MF_01646">
    <property type="entry name" value="Siroheme_synth"/>
    <property type="match status" value="1"/>
</dbReference>
<comment type="similarity">
    <text evidence="15">In the C-terminal section; belongs to the precorrin methyltransferase family.</text>
</comment>
<dbReference type="EC" id="4.99.1.4" evidence="15"/>
<dbReference type="InterPro" id="IPR035996">
    <property type="entry name" value="4pyrrol_Methylase_sf"/>
</dbReference>
<comment type="similarity">
    <text evidence="2 17">Belongs to the precorrin methyltransferase family.</text>
</comment>
<keyword evidence="6 15" id="KW-0949">S-adenosyl-L-methionine</keyword>
<dbReference type="InterPro" id="IPR012409">
    <property type="entry name" value="Sirohaem_synth"/>
</dbReference>
<dbReference type="SUPFAM" id="SSF75615">
    <property type="entry name" value="Siroheme synthase middle domains-like"/>
    <property type="match status" value="1"/>
</dbReference>
<dbReference type="Gene3D" id="1.10.8.210">
    <property type="entry name" value="Sirohaem synthase, dimerisation domain"/>
    <property type="match status" value="1"/>
</dbReference>
<evidence type="ECO:0000256" key="2">
    <source>
        <dbReference type="ARBA" id="ARBA00005879"/>
    </source>
</evidence>
<dbReference type="PROSITE" id="PS00840">
    <property type="entry name" value="SUMT_2"/>
    <property type="match status" value="1"/>
</dbReference>
<dbReference type="InterPro" id="IPR014777">
    <property type="entry name" value="4pyrrole_Mease_sub1"/>
</dbReference>
<reference evidence="21 22" key="1">
    <citation type="submission" date="2017-08" db="EMBL/GenBank/DDBJ databases">
        <title>Infants hospitalized years apart are colonized by the same room-sourced microbial strains.</title>
        <authorList>
            <person name="Brooks B."/>
            <person name="Olm M.R."/>
            <person name="Firek B.A."/>
            <person name="Baker R."/>
            <person name="Thomas B.C."/>
            <person name="Morowitz M.J."/>
            <person name="Banfield J.F."/>
        </authorList>
    </citation>
    <scope>NUCLEOTIDE SEQUENCE [LARGE SCALE GENOMIC DNA]</scope>
    <source>
        <strain evidence="21">S2_005_003_R2_42</strain>
    </source>
</reference>
<dbReference type="EC" id="1.3.1.76" evidence="15"/>
<comment type="pathway">
    <text evidence="1 15">Porphyrin-containing compound metabolism; siroheme biosynthesis; sirohydrochlorin from precorrin-2: step 1/1.</text>
</comment>
<comment type="similarity">
    <text evidence="15">In the N-terminal section; belongs to the precorrin-2 dehydrogenase / sirohydrochlorin ferrochelatase family.</text>
</comment>
<evidence type="ECO:0000256" key="4">
    <source>
        <dbReference type="ARBA" id="ARBA00022603"/>
    </source>
</evidence>
<feature type="domain" description="Siroheme synthase central" evidence="20">
    <location>
        <begin position="147"/>
        <end position="171"/>
    </location>
</feature>
<dbReference type="Pfam" id="PF00590">
    <property type="entry name" value="TP_methylase"/>
    <property type="match status" value="1"/>
</dbReference>
<evidence type="ECO:0000256" key="5">
    <source>
        <dbReference type="ARBA" id="ARBA00022679"/>
    </source>
</evidence>
<evidence type="ECO:0000259" key="18">
    <source>
        <dbReference type="Pfam" id="PF00590"/>
    </source>
</evidence>
<evidence type="ECO:0000256" key="10">
    <source>
        <dbReference type="ARBA" id="ARBA00023244"/>
    </source>
</evidence>